<keyword evidence="8" id="KW-1185">Reference proteome</keyword>
<dbReference type="NCBIfam" id="TIGR03156">
    <property type="entry name" value="GTP_HflX"/>
    <property type="match status" value="1"/>
</dbReference>
<dbReference type="EMBL" id="JAGGKT010000012">
    <property type="protein sequence ID" value="MBP1933669.1"/>
    <property type="molecule type" value="Genomic_DNA"/>
</dbReference>
<dbReference type="RefSeq" id="WP_245203901.1">
    <property type="nucleotide sequence ID" value="NZ_JAGGKT010000012.1"/>
</dbReference>
<evidence type="ECO:0000259" key="6">
    <source>
        <dbReference type="PROSITE" id="PS51705"/>
    </source>
</evidence>
<dbReference type="PRINTS" id="PR00326">
    <property type="entry name" value="GTP1OBG"/>
</dbReference>
<evidence type="ECO:0000313" key="7">
    <source>
        <dbReference type="EMBL" id="MBP1933669.1"/>
    </source>
</evidence>
<dbReference type="HAMAP" id="MF_00900">
    <property type="entry name" value="GTPase_HflX"/>
    <property type="match status" value="1"/>
</dbReference>
<dbReference type="InterPro" id="IPR030394">
    <property type="entry name" value="G_HFLX_dom"/>
</dbReference>
<evidence type="ECO:0000256" key="2">
    <source>
        <dbReference type="ARBA" id="ARBA00022741"/>
    </source>
</evidence>
<comment type="caution">
    <text evidence="7">The sequence shown here is derived from an EMBL/GenBank/DDBJ whole genome shotgun (WGS) entry which is preliminary data.</text>
</comment>
<evidence type="ECO:0000256" key="3">
    <source>
        <dbReference type="ARBA" id="ARBA00022842"/>
    </source>
</evidence>
<dbReference type="InterPro" id="IPR006073">
    <property type="entry name" value="GTP-bd"/>
</dbReference>
<gene>
    <name evidence="5" type="primary">hflX</name>
    <name evidence="7" type="ORF">J2Z37_003682</name>
</gene>
<dbReference type="SUPFAM" id="SSF52540">
    <property type="entry name" value="P-loop containing nucleoside triphosphate hydrolases"/>
    <property type="match status" value="1"/>
</dbReference>
<dbReference type="Pfam" id="PF16360">
    <property type="entry name" value="GTP-bdg_M"/>
    <property type="match status" value="1"/>
</dbReference>
<dbReference type="Gene3D" id="3.40.50.300">
    <property type="entry name" value="P-loop containing nucleotide triphosphate hydrolases"/>
    <property type="match status" value="1"/>
</dbReference>
<dbReference type="Gene3D" id="6.10.250.2860">
    <property type="match status" value="1"/>
</dbReference>
<dbReference type="Gene3D" id="3.40.50.11060">
    <property type="entry name" value="GTPase HflX, N-terminal domain"/>
    <property type="match status" value="1"/>
</dbReference>
<protein>
    <recommendedName>
        <fullName evidence="5">GTPase HflX</fullName>
    </recommendedName>
    <alternativeName>
        <fullName evidence="5">GTP-binding protein HflX</fullName>
    </alternativeName>
</protein>
<dbReference type="InterPro" id="IPR016496">
    <property type="entry name" value="GTPase_HflX"/>
</dbReference>
<dbReference type="PIRSF" id="PIRSF006809">
    <property type="entry name" value="GTP-binding_hflX_prd"/>
    <property type="match status" value="1"/>
</dbReference>
<evidence type="ECO:0000313" key="8">
    <source>
        <dbReference type="Proteomes" id="UP001519343"/>
    </source>
</evidence>
<evidence type="ECO:0000256" key="5">
    <source>
        <dbReference type="HAMAP-Rule" id="MF_00900"/>
    </source>
</evidence>
<comment type="similarity">
    <text evidence="5">Belongs to the TRAFAC class OBG-HflX-like GTPase superfamily. HflX GTPase family.</text>
</comment>
<dbReference type="PROSITE" id="PS51705">
    <property type="entry name" value="G_HFLX"/>
    <property type="match status" value="1"/>
</dbReference>
<dbReference type="Pfam" id="PF13167">
    <property type="entry name" value="GTP-bdg_N"/>
    <property type="match status" value="1"/>
</dbReference>
<keyword evidence="4 5" id="KW-0342">GTP-binding</keyword>
<dbReference type="InterPro" id="IPR027417">
    <property type="entry name" value="P-loop_NTPase"/>
</dbReference>
<name>A0ABS4GTU8_9BACL</name>
<keyword evidence="1" id="KW-0479">Metal-binding</keyword>
<keyword evidence="5" id="KW-0963">Cytoplasm</keyword>
<organism evidence="7 8">
    <name type="scientific">Ammoniphilus resinae</name>
    <dbReference type="NCBI Taxonomy" id="861532"/>
    <lineage>
        <taxon>Bacteria</taxon>
        <taxon>Bacillati</taxon>
        <taxon>Bacillota</taxon>
        <taxon>Bacilli</taxon>
        <taxon>Bacillales</taxon>
        <taxon>Paenibacillaceae</taxon>
        <taxon>Aneurinibacillus group</taxon>
        <taxon>Ammoniphilus</taxon>
    </lineage>
</organism>
<feature type="domain" description="Hflx-type G" evidence="6">
    <location>
        <begin position="198"/>
        <end position="365"/>
    </location>
</feature>
<comment type="function">
    <text evidence="5">GTPase that associates with the 50S ribosomal subunit and may have a role during protein synthesis or ribosome biogenesis.</text>
</comment>
<keyword evidence="3" id="KW-0460">Magnesium</keyword>
<dbReference type="Proteomes" id="UP001519343">
    <property type="component" value="Unassembled WGS sequence"/>
</dbReference>
<evidence type="ECO:0000256" key="4">
    <source>
        <dbReference type="ARBA" id="ARBA00023134"/>
    </source>
</evidence>
<proteinExistence type="inferred from homology"/>
<dbReference type="CDD" id="cd01878">
    <property type="entry name" value="HflX"/>
    <property type="match status" value="1"/>
</dbReference>
<comment type="subcellular location">
    <subcellularLocation>
        <location evidence="5">Cytoplasm</location>
    </subcellularLocation>
    <text evidence="5">May associate with membranes.</text>
</comment>
<dbReference type="PANTHER" id="PTHR10229:SF0">
    <property type="entry name" value="GTP-BINDING PROTEIN 6-RELATED"/>
    <property type="match status" value="1"/>
</dbReference>
<evidence type="ECO:0000256" key="1">
    <source>
        <dbReference type="ARBA" id="ARBA00022723"/>
    </source>
</evidence>
<comment type="subunit">
    <text evidence="5">Monomer. Associates with the 50S ribosomal subunit.</text>
</comment>
<sequence length="422" mass="47757">MEQEKERAILVGLQHSNLTDEVFYTSLKELESLADTAGAEVIATLTQKRPSADRVTYIGKGKVDELKAAIEELTPDLIIFDGELSPIQQRNLENLLDTKIIDRTALILDIFALRAKSREGILQVELARLQYKLPRLTGKGMELSRQGGGIGSRGAGEQKLEMDRRHIRRRIDEIKSHMETVQRTRELHRAQRKRTGIPVVSLVGYTNAGKSSLFNKMYSILGNSAVEQVEAENKLFKTLDTTTRKLELESGWEFLLSDTVGFIQNLPHKLVTAFRSTLEETVQADLLLHVIDSSSANRDEQIQTVEDVLEELDALDRPTLKVYNKTDLLEIMPYLGTDGVAVSAATGAGIQQLVDKMEAILFAHSKVYTMRIPYQEAEIMSRLHRLGELIEKRELEEFWEVQVRLSDEDFGRHKAEIEAFLI</sequence>
<dbReference type="InterPro" id="IPR032305">
    <property type="entry name" value="GTP-bd_M"/>
</dbReference>
<keyword evidence="2 5" id="KW-0547">Nucleotide-binding</keyword>
<dbReference type="PANTHER" id="PTHR10229">
    <property type="entry name" value="GTP-BINDING PROTEIN HFLX"/>
    <property type="match status" value="1"/>
</dbReference>
<dbReference type="Pfam" id="PF01926">
    <property type="entry name" value="MMR_HSR1"/>
    <property type="match status" value="1"/>
</dbReference>
<reference evidence="7 8" key="1">
    <citation type="submission" date="2021-03" db="EMBL/GenBank/DDBJ databases">
        <title>Genomic Encyclopedia of Type Strains, Phase IV (KMG-IV): sequencing the most valuable type-strain genomes for metagenomic binning, comparative biology and taxonomic classification.</title>
        <authorList>
            <person name="Goeker M."/>
        </authorList>
    </citation>
    <scope>NUCLEOTIDE SEQUENCE [LARGE SCALE GENOMIC DNA]</scope>
    <source>
        <strain evidence="7 8">DSM 24738</strain>
    </source>
</reference>
<accession>A0ABS4GTU8</accession>
<dbReference type="InterPro" id="IPR025121">
    <property type="entry name" value="GTPase_HflX_N"/>
</dbReference>
<dbReference type="InterPro" id="IPR042108">
    <property type="entry name" value="GTPase_HflX_N_sf"/>
</dbReference>